<name>A0A6P5J9Y1_PHACI</name>
<proteinExistence type="predicted"/>
<feature type="domain" description="Vitellogenin" evidence="3">
    <location>
        <begin position="60"/>
        <end position="153"/>
    </location>
</feature>
<dbReference type="GeneID" id="110200237"/>
<dbReference type="InParanoid" id="A0A6P5J9Y1"/>
<dbReference type="InterPro" id="IPR050733">
    <property type="entry name" value="Vitellogenin/Apolipophorin"/>
</dbReference>
<dbReference type="Proteomes" id="UP000515140">
    <property type="component" value="Unplaced"/>
</dbReference>
<keyword evidence="4" id="KW-1185">Reference proteome</keyword>
<dbReference type="InterPro" id="IPR015819">
    <property type="entry name" value="Lipid_transp_b-sht_shell"/>
</dbReference>
<dbReference type="GO" id="GO:0005319">
    <property type="term" value="F:lipid transporter activity"/>
    <property type="evidence" value="ECO:0007669"/>
    <property type="project" value="InterPro"/>
</dbReference>
<dbReference type="KEGG" id="pcw:110200237"/>
<evidence type="ECO:0000313" key="4">
    <source>
        <dbReference type="Proteomes" id="UP000515140"/>
    </source>
</evidence>
<feature type="domain" description="Vitellogenin" evidence="3">
    <location>
        <begin position="4"/>
        <end position="56"/>
    </location>
</feature>
<keyword evidence="1" id="KW-0732">Signal</keyword>
<organism evidence="4 5">
    <name type="scientific">Phascolarctos cinereus</name>
    <name type="common">Koala</name>
    <dbReference type="NCBI Taxonomy" id="38626"/>
    <lineage>
        <taxon>Eukaryota</taxon>
        <taxon>Metazoa</taxon>
        <taxon>Chordata</taxon>
        <taxon>Craniata</taxon>
        <taxon>Vertebrata</taxon>
        <taxon>Euteleostomi</taxon>
        <taxon>Mammalia</taxon>
        <taxon>Metatheria</taxon>
        <taxon>Diprotodontia</taxon>
        <taxon>Phascolarctidae</taxon>
        <taxon>Phascolarctos</taxon>
    </lineage>
</organism>
<keyword evidence="2" id="KW-0758">Storage protein</keyword>
<dbReference type="GO" id="GO:0032355">
    <property type="term" value="P:response to estradiol"/>
    <property type="evidence" value="ECO:0007669"/>
    <property type="project" value="TreeGrafter"/>
</dbReference>
<dbReference type="PANTHER" id="PTHR23345">
    <property type="entry name" value="VITELLOGENIN-RELATED"/>
    <property type="match status" value="1"/>
</dbReference>
<evidence type="ECO:0000259" key="3">
    <source>
        <dbReference type="Pfam" id="PF01347"/>
    </source>
</evidence>
<sequence length="173" mass="19672">MKIGISGRCNTTYFIKEDKKYNLAHVTKSKDLNDCKESVQMHTGFAYAVKCKECKPITFRSLFLDIIPAVASLQAMKFLRLKTDQQELNAWETFQSVLLTLHFCTTTQEAVDEAKLILKNTQSHPWDILRITGFLAYGSLVYKHCAKSMNCSESPLQVSLLTFLSSTLFECLI</sequence>
<dbReference type="SUPFAM" id="SSF56968">
    <property type="entry name" value="Lipovitellin-phosvitin complex, beta-sheet shell regions"/>
    <property type="match status" value="1"/>
</dbReference>
<dbReference type="InterPro" id="IPR001747">
    <property type="entry name" value="Vitellogenin_N"/>
</dbReference>
<dbReference type="AlphaFoldDB" id="A0A6P5J9Y1"/>
<dbReference type="InterPro" id="IPR015816">
    <property type="entry name" value="Vitellinogen_b-sht_N"/>
</dbReference>
<evidence type="ECO:0000256" key="1">
    <source>
        <dbReference type="ARBA" id="ARBA00022729"/>
    </source>
</evidence>
<dbReference type="Pfam" id="PF01347">
    <property type="entry name" value="Vitellogenin_N"/>
    <property type="match status" value="2"/>
</dbReference>
<reference evidence="5" key="1">
    <citation type="submission" date="2025-08" db="UniProtKB">
        <authorList>
            <consortium name="RefSeq"/>
        </authorList>
    </citation>
    <scope>IDENTIFICATION</scope>
    <source>
        <tissue evidence="5">Spleen</tissue>
    </source>
</reference>
<dbReference type="Gene3D" id="2.30.230.10">
    <property type="entry name" value="Lipovitellin, beta-sheet shell regions, chain A"/>
    <property type="match status" value="1"/>
</dbReference>
<evidence type="ECO:0000313" key="5">
    <source>
        <dbReference type="RefSeq" id="XP_020831137.1"/>
    </source>
</evidence>
<dbReference type="GO" id="GO:0071391">
    <property type="term" value="P:cellular response to estrogen stimulus"/>
    <property type="evidence" value="ECO:0007669"/>
    <property type="project" value="TreeGrafter"/>
</dbReference>
<protein>
    <submittedName>
        <fullName evidence="5">Vitellogenin-1-like</fullName>
    </submittedName>
</protein>
<accession>A0A6P5J9Y1</accession>
<dbReference type="PANTHER" id="PTHR23345:SF15">
    <property type="entry name" value="VITELLOGENIN 1-RELATED"/>
    <property type="match status" value="1"/>
</dbReference>
<dbReference type="RefSeq" id="XP_020831137.1">
    <property type="nucleotide sequence ID" value="XM_020975478.1"/>
</dbReference>
<evidence type="ECO:0000256" key="2">
    <source>
        <dbReference type="ARBA" id="ARBA00022761"/>
    </source>
</evidence>
<dbReference type="GO" id="GO:0045735">
    <property type="term" value="F:nutrient reservoir activity"/>
    <property type="evidence" value="ECO:0007669"/>
    <property type="project" value="UniProtKB-KW"/>
</dbReference>
<gene>
    <name evidence="5" type="primary">LOC110200237</name>
</gene>